<gene>
    <name evidence="2" type="ORF">L6637_38325</name>
</gene>
<evidence type="ECO:0000259" key="1">
    <source>
        <dbReference type="Pfam" id="PF19077"/>
    </source>
</evidence>
<keyword evidence="3" id="KW-1185">Reference proteome</keyword>
<dbReference type="Gene3D" id="2.150.10.10">
    <property type="entry name" value="Serralysin-like metalloprotease, C-terminal"/>
    <property type="match status" value="1"/>
</dbReference>
<dbReference type="PRINTS" id="PR00313">
    <property type="entry name" value="CABNDNGRPT"/>
</dbReference>
<dbReference type="Pfam" id="PF19077">
    <property type="entry name" value="Big_13"/>
    <property type="match status" value="1"/>
</dbReference>
<proteinExistence type="predicted"/>
<dbReference type="EMBL" id="JAKLUA010000025">
    <property type="protein sequence ID" value="MCG2672799.1"/>
    <property type="molecule type" value="Genomic_DNA"/>
</dbReference>
<dbReference type="RefSeq" id="WP_237874031.1">
    <property type="nucleotide sequence ID" value="NZ_JAKLUA010000025.1"/>
</dbReference>
<sequence>MLAAYTVLIGLMLGLRYRVVVLPPSFTPANLAQGTHTIVASETNAAGTGNASLTFTYDSVGPKVAITTPDAQVANPLLTVSGTGEAGTQVQLFDNNSSTGGSVTVDATGHWSEQIALVGSGTHFINATDTDLAGNLVTSTVSTFALDNQINAPSTQRSVTGTTGADHITISQGNILVSAGAGNDTITLTPGGNFQFHFLNGGPGSDTLDLSRIPGNVTANLAQGLLVGGQIGFSIVNSIENVIAGSGHERLIGSSGANVFEAGAGHDIITGRAAATPSSSRLGSATP</sequence>
<comment type="caution">
    <text evidence="2">The sequence shown here is derived from an EMBL/GenBank/DDBJ whole genome shotgun (WGS) entry which is preliminary data.</text>
</comment>
<accession>A0ABS9M1A2</accession>
<dbReference type="InterPro" id="IPR013783">
    <property type="entry name" value="Ig-like_fold"/>
</dbReference>
<dbReference type="SUPFAM" id="SSF51120">
    <property type="entry name" value="beta-Roll"/>
    <property type="match status" value="1"/>
</dbReference>
<dbReference type="Gene3D" id="2.60.40.10">
    <property type="entry name" value="Immunoglobulins"/>
    <property type="match status" value="1"/>
</dbReference>
<feature type="domain" description="Bacterial Ig-like" evidence="1">
    <location>
        <begin position="73"/>
        <end position="147"/>
    </location>
</feature>
<dbReference type="Pfam" id="PF00353">
    <property type="entry name" value="HemolysinCabind"/>
    <property type="match status" value="1"/>
</dbReference>
<organism evidence="2 3">
    <name type="scientific">Bradyrhizobium zhengyangense</name>
    <dbReference type="NCBI Taxonomy" id="2911009"/>
    <lineage>
        <taxon>Bacteria</taxon>
        <taxon>Pseudomonadati</taxon>
        <taxon>Pseudomonadota</taxon>
        <taxon>Alphaproteobacteria</taxon>
        <taxon>Hyphomicrobiales</taxon>
        <taxon>Nitrobacteraceae</taxon>
        <taxon>Bradyrhizobium</taxon>
    </lineage>
</organism>
<protein>
    <submittedName>
        <fullName evidence="2">Ig-like domain-containing protein</fullName>
    </submittedName>
</protein>
<reference evidence="2" key="1">
    <citation type="submission" date="2022-01" db="EMBL/GenBank/DDBJ databases">
        <title>Genome sequnece data of strain Bradyrhizobium sp. nov.</title>
        <authorList>
            <person name="Zhang J."/>
        </authorList>
    </citation>
    <scope>NUCLEOTIDE SEQUENCE</scope>
    <source>
        <strain evidence="2">WYCCWR 12774</strain>
    </source>
</reference>
<dbReference type="InterPro" id="IPR011049">
    <property type="entry name" value="Serralysin-like_metalloprot_C"/>
</dbReference>
<evidence type="ECO:0000313" key="3">
    <source>
        <dbReference type="Proteomes" id="UP001139012"/>
    </source>
</evidence>
<dbReference type="InterPro" id="IPR044016">
    <property type="entry name" value="Big_13"/>
</dbReference>
<evidence type="ECO:0000313" key="2">
    <source>
        <dbReference type="EMBL" id="MCG2672799.1"/>
    </source>
</evidence>
<name>A0ABS9M1A2_9BRAD</name>
<dbReference type="InterPro" id="IPR001343">
    <property type="entry name" value="Hemolysn_Ca-bd"/>
</dbReference>
<dbReference type="Proteomes" id="UP001139012">
    <property type="component" value="Unassembled WGS sequence"/>
</dbReference>